<dbReference type="Gramene" id="mRNA:HanXRQr2_Chr13g0585271">
    <property type="protein sequence ID" value="CDS:HanXRQr2_Chr13g0585271.1"/>
    <property type="gene ID" value="HanXRQr2_Chr13g0585271"/>
</dbReference>
<reference evidence="1" key="2">
    <citation type="submission" date="2020-06" db="EMBL/GenBank/DDBJ databases">
        <title>Helianthus annuus Genome sequencing and assembly Release 2.</title>
        <authorList>
            <person name="Gouzy J."/>
            <person name="Langlade N."/>
            <person name="Munos S."/>
        </authorList>
    </citation>
    <scope>NUCLEOTIDE SEQUENCE</scope>
    <source>
        <tissue evidence="1">Leaves</tissue>
    </source>
</reference>
<protein>
    <submittedName>
        <fullName evidence="1">Uncharacterized protein</fullName>
    </submittedName>
</protein>
<dbReference type="EMBL" id="MNCJ02000328">
    <property type="protein sequence ID" value="KAF5773134.1"/>
    <property type="molecule type" value="Genomic_DNA"/>
</dbReference>
<dbReference type="Proteomes" id="UP000215914">
    <property type="component" value="Unassembled WGS sequence"/>
</dbReference>
<name>A0A9K3EIZ9_HELAN</name>
<gene>
    <name evidence="1" type="ORF">HanXRQr2_Chr13g0585271</name>
</gene>
<accession>A0A9K3EIZ9</accession>
<reference evidence="1" key="1">
    <citation type="journal article" date="2017" name="Nature">
        <title>The sunflower genome provides insights into oil metabolism, flowering and Asterid evolution.</title>
        <authorList>
            <person name="Badouin H."/>
            <person name="Gouzy J."/>
            <person name="Grassa C.J."/>
            <person name="Murat F."/>
            <person name="Staton S.E."/>
            <person name="Cottret L."/>
            <person name="Lelandais-Briere C."/>
            <person name="Owens G.L."/>
            <person name="Carrere S."/>
            <person name="Mayjonade B."/>
            <person name="Legrand L."/>
            <person name="Gill N."/>
            <person name="Kane N.C."/>
            <person name="Bowers J.E."/>
            <person name="Hubner S."/>
            <person name="Bellec A."/>
            <person name="Berard A."/>
            <person name="Berges H."/>
            <person name="Blanchet N."/>
            <person name="Boniface M.C."/>
            <person name="Brunel D."/>
            <person name="Catrice O."/>
            <person name="Chaidir N."/>
            <person name="Claudel C."/>
            <person name="Donnadieu C."/>
            <person name="Faraut T."/>
            <person name="Fievet G."/>
            <person name="Helmstetter N."/>
            <person name="King M."/>
            <person name="Knapp S.J."/>
            <person name="Lai Z."/>
            <person name="Le Paslier M.C."/>
            <person name="Lippi Y."/>
            <person name="Lorenzon L."/>
            <person name="Mandel J.R."/>
            <person name="Marage G."/>
            <person name="Marchand G."/>
            <person name="Marquand E."/>
            <person name="Bret-Mestries E."/>
            <person name="Morien E."/>
            <person name="Nambeesan S."/>
            <person name="Nguyen T."/>
            <person name="Pegot-Espagnet P."/>
            <person name="Pouilly N."/>
            <person name="Raftis F."/>
            <person name="Sallet E."/>
            <person name="Schiex T."/>
            <person name="Thomas J."/>
            <person name="Vandecasteele C."/>
            <person name="Vares D."/>
            <person name="Vear F."/>
            <person name="Vautrin S."/>
            <person name="Crespi M."/>
            <person name="Mangin B."/>
            <person name="Burke J.M."/>
            <person name="Salse J."/>
            <person name="Munos S."/>
            <person name="Vincourt P."/>
            <person name="Rieseberg L.H."/>
            <person name="Langlade N.B."/>
        </authorList>
    </citation>
    <scope>NUCLEOTIDE SEQUENCE</scope>
    <source>
        <tissue evidence="1">Leaves</tissue>
    </source>
</reference>
<organism evidence="1 2">
    <name type="scientific">Helianthus annuus</name>
    <name type="common">Common sunflower</name>
    <dbReference type="NCBI Taxonomy" id="4232"/>
    <lineage>
        <taxon>Eukaryota</taxon>
        <taxon>Viridiplantae</taxon>
        <taxon>Streptophyta</taxon>
        <taxon>Embryophyta</taxon>
        <taxon>Tracheophyta</taxon>
        <taxon>Spermatophyta</taxon>
        <taxon>Magnoliopsida</taxon>
        <taxon>eudicotyledons</taxon>
        <taxon>Gunneridae</taxon>
        <taxon>Pentapetalae</taxon>
        <taxon>asterids</taxon>
        <taxon>campanulids</taxon>
        <taxon>Asterales</taxon>
        <taxon>Asteraceae</taxon>
        <taxon>Asteroideae</taxon>
        <taxon>Heliantheae alliance</taxon>
        <taxon>Heliantheae</taxon>
        <taxon>Helianthus</taxon>
    </lineage>
</organism>
<sequence length="52" mass="5834">MNIAPGSLPNGLDLREKLGLDVFQHLINRKAMILKYKVVSGSPNERTSRVQQ</sequence>
<comment type="caution">
    <text evidence="1">The sequence shown here is derived from an EMBL/GenBank/DDBJ whole genome shotgun (WGS) entry which is preliminary data.</text>
</comment>
<evidence type="ECO:0000313" key="1">
    <source>
        <dbReference type="EMBL" id="KAF5773134.1"/>
    </source>
</evidence>
<keyword evidence="2" id="KW-1185">Reference proteome</keyword>
<evidence type="ECO:0000313" key="2">
    <source>
        <dbReference type="Proteomes" id="UP000215914"/>
    </source>
</evidence>
<dbReference type="AlphaFoldDB" id="A0A9K3EIZ9"/>
<proteinExistence type="predicted"/>